<accession>A0ABZ0V3T5</accession>
<dbReference type="Pfam" id="PF12571">
    <property type="entry name" value="Phage_tail_fib"/>
    <property type="match status" value="1"/>
</dbReference>
<protein>
    <submittedName>
        <fullName evidence="2">Phage tail protein</fullName>
    </submittedName>
</protein>
<gene>
    <name evidence="2" type="ORF">T7987_07705</name>
</gene>
<feature type="domain" description="Phage tail fibre protein N-terminal" evidence="1">
    <location>
        <begin position="4"/>
        <end position="99"/>
    </location>
</feature>
<dbReference type="RefSeq" id="WP_322329580.1">
    <property type="nucleotide sequence ID" value="NZ_CP139725.1"/>
</dbReference>
<reference evidence="2 3" key="1">
    <citation type="submission" date="2023-11" db="EMBL/GenBank/DDBJ databases">
        <title>From the Deep-Sea to the Surface: Bacterial Genomes Isolated from the Moytirra Hydrothermal Vent Plume.</title>
        <authorList>
            <person name="Major S.R."/>
        </authorList>
    </citation>
    <scope>NUCLEOTIDE SEQUENCE [LARGE SCALE GENOMIC DNA]</scope>
    <source>
        <strain evidence="2 3">OXR-9</strain>
    </source>
</reference>
<dbReference type="Proteomes" id="UP001326567">
    <property type="component" value="Chromosome"/>
</dbReference>
<name>A0ABZ0V3T5_9RHOB</name>
<organism evidence="2 3">
    <name type="scientific">Sulfitobacter faviae</name>
    <dbReference type="NCBI Taxonomy" id="1775881"/>
    <lineage>
        <taxon>Bacteria</taxon>
        <taxon>Pseudomonadati</taxon>
        <taxon>Pseudomonadota</taxon>
        <taxon>Alphaproteobacteria</taxon>
        <taxon>Rhodobacterales</taxon>
        <taxon>Roseobacteraceae</taxon>
        <taxon>Sulfitobacter</taxon>
    </lineage>
</organism>
<proteinExistence type="predicted"/>
<evidence type="ECO:0000259" key="1">
    <source>
        <dbReference type="Pfam" id="PF12571"/>
    </source>
</evidence>
<dbReference type="InterPro" id="IPR022225">
    <property type="entry name" value="Phage_tail_fibre_N"/>
</dbReference>
<dbReference type="EMBL" id="CP139725">
    <property type="protein sequence ID" value="WPZ23104.1"/>
    <property type="molecule type" value="Genomic_DNA"/>
</dbReference>
<keyword evidence="3" id="KW-1185">Reference proteome</keyword>
<sequence length="392" mass="41689">MPTTLLTDIAEAKITAAAGTGSAVAITHVALGDGNGSNYAPGHAQTSLRREMARQPIATRHIEGGNAWRVRAEFGPETPAFAVREMGFFDADGDLIAVWAGNDVEPRQTGAISYLIDHVLSFTRVADGLVIVEAPDDELAEARGDFNRLGARLDAMDQYSPADQVAMAAGVQQAMNLGGILLREMDVMRRRVLAQGVALIRLKHVIAGMQLTKSEVRTLHLSQTGTVGAGLSKAKLDGLIVALPDDDYHVSVPTNETGSPVQYFAYLVKSDGVYGVDIGASVPDEALALYRIDIPAGDTASNLNAVTLVDLRVIQAENAWTSVIEPFAAVAFADALPSADYMVSVEIEEATNIAAVGDVVIYDKANNGFKIGQTGSADNVRIRWTAINPNYQ</sequence>
<evidence type="ECO:0000313" key="3">
    <source>
        <dbReference type="Proteomes" id="UP001326567"/>
    </source>
</evidence>
<evidence type="ECO:0000313" key="2">
    <source>
        <dbReference type="EMBL" id="WPZ23104.1"/>
    </source>
</evidence>